<dbReference type="PANTHER" id="PTHR35789:SF1">
    <property type="entry name" value="SPORE GERMINATION PROTEIN B3"/>
    <property type="match status" value="1"/>
</dbReference>
<evidence type="ECO:0000256" key="7">
    <source>
        <dbReference type="ARBA" id="ARBA00023288"/>
    </source>
</evidence>
<sequence length="378" mass="43269">MKLTQSILVILLLSLLLTGCWGAKEIEHMIYVNSVGVDYRNDKVVIYLQIINFSGIAKKESGQSQRQKTYVAKGEGNSFDAAIFHLYSTSPQKIAWSHVKTIVFSEEALKHGIVNEVLDVWDRYYEFRYTVWTMATKEPIEEVFNTPSTAELSVLYSQLNSPLNPYTQSSEIAPLYLYEFIRKWNEEGQTVLLPYLTIARDWTENKKVSPKLKPGGICFLENKRFQRCMARRYLLGLRWLEKKTERTPLEIKEKNSVRAILVMNKIKPSIKPKVTAGKATFNIKISMQATIPELKERFKEKELEELAAREIKKQIMGTYLKGLESGVDVLGLSETIYRDMPNAWNRLEEGGKLPLDKSSIASIDVKVKLMNGGISKVK</sequence>
<gene>
    <name evidence="10" type="ORF">BACCIP111895_02149</name>
</gene>
<evidence type="ECO:0000256" key="3">
    <source>
        <dbReference type="ARBA" id="ARBA00022544"/>
    </source>
</evidence>
<feature type="domain" description="Spore germination protein N-terminal" evidence="9">
    <location>
        <begin position="23"/>
        <end position="198"/>
    </location>
</feature>
<keyword evidence="6" id="KW-0564">Palmitate</keyword>
<accession>A0ABN8KRB8</accession>
<evidence type="ECO:0000313" key="11">
    <source>
        <dbReference type="Proteomes" id="UP000838308"/>
    </source>
</evidence>
<feature type="domain" description="Spore germination GerAC-like C-terminal" evidence="8">
    <location>
        <begin position="223"/>
        <end position="350"/>
    </location>
</feature>
<dbReference type="NCBIfam" id="TIGR02887">
    <property type="entry name" value="spore_ger_x_C"/>
    <property type="match status" value="1"/>
</dbReference>
<dbReference type="InterPro" id="IPR008844">
    <property type="entry name" value="Spore_GerAC-like"/>
</dbReference>
<dbReference type="EMBL" id="CALBWS010000012">
    <property type="protein sequence ID" value="CAH2714972.1"/>
    <property type="molecule type" value="Genomic_DNA"/>
</dbReference>
<dbReference type="PROSITE" id="PS51257">
    <property type="entry name" value="PROKAR_LIPOPROTEIN"/>
    <property type="match status" value="1"/>
</dbReference>
<keyword evidence="5" id="KW-0472">Membrane</keyword>
<evidence type="ECO:0000256" key="5">
    <source>
        <dbReference type="ARBA" id="ARBA00023136"/>
    </source>
</evidence>
<organism evidence="10 11">
    <name type="scientific">Neobacillus rhizosphaerae</name>
    <dbReference type="NCBI Taxonomy" id="2880965"/>
    <lineage>
        <taxon>Bacteria</taxon>
        <taxon>Bacillati</taxon>
        <taxon>Bacillota</taxon>
        <taxon>Bacilli</taxon>
        <taxon>Bacillales</taxon>
        <taxon>Bacillaceae</taxon>
        <taxon>Neobacillus</taxon>
    </lineage>
</organism>
<name>A0ABN8KRB8_9BACI</name>
<keyword evidence="3" id="KW-0309">Germination</keyword>
<dbReference type="InterPro" id="IPR046953">
    <property type="entry name" value="Spore_GerAC-like_C"/>
</dbReference>
<evidence type="ECO:0000313" key="10">
    <source>
        <dbReference type="EMBL" id="CAH2714972.1"/>
    </source>
</evidence>
<comment type="similarity">
    <text evidence="2">Belongs to the GerABKC lipoprotein family.</text>
</comment>
<dbReference type="InterPro" id="IPR057336">
    <property type="entry name" value="GerAC_N"/>
</dbReference>
<evidence type="ECO:0000256" key="4">
    <source>
        <dbReference type="ARBA" id="ARBA00022729"/>
    </source>
</evidence>
<evidence type="ECO:0000259" key="9">
    <source>
        <dbReference type="Pfam" id="PF25198"/>
    </source>
</evidence>
<dbReference type="Proteomes" id="UP000838308">
    <property type="component" value="Unassembled WGS sequence"/>
</dbReference>
<evidence type="ECO:0000256" key="6">
    <source>
        <dbReference type="ARBA" id="ARBA00023139"/>
    </source>
</evidence>
<keyword evidence="4" id="KW-0732">Signal</keyword>
<dbReference type="Gene3D" id="3.30.300.210">
    <property type="entry name" value="Nutrient germinant receptor protein C, domain 3"/>
    <property type="match status" value="1"/>
</dbReference>
<dbReference type="PANTHER" id="PTHR35789">
    <property type="entry name" value="SPORE GERMINATION PROTEIN B3"/>
    <property type="match status" value="1"/>
</dbReference>
<keyword evidence="11" id="KW-1185">Reference proteome</keyword>
<comment type="caution">
    <text evidence="10">The sequence shown here is derived from an EMBL/GenBank/DDBJ whole genome shotgun (WGS) entry which is preliminary data.</text>
</comment>
<comment type="subcellular location">
    <subcellularLocation>
        <location evidence="1">Membrane</location>
        <topology evidence="1">Lipid-anchor</topology>
    </subcellularLocation>
</comment>
<evidence type="ECO:0000256" key="1">
    <source>
        <dbReference type="ARBA" id="ARBA00004635"/>
    </source>
</evidence>
<dbReference type="Pfam" id="PF05504">
    <property type="entry name" value="Spore_GerAC"/>
    <property type="match status" value="1"/>
</dbReference>
<dbReference type="RefSeq" id="WP_248735279.1">
    <property type="nucleotide sequence ID" value="NZ_CALBWS010000012.1"/>
</dbReference>
<dbReference type="Pfam" id="PF25198">
    <property type="entry name" value="Spore_GerAC_N"/>
    <property type="match status" value="1"/>
</dbReference>
<evidence type="ECO:0000256" key="2">
    <source>
        <dbReference type="ARBA" id="ARBA00007886"/>
    </source>
</evidence>
<dbReference type="InterPro" id="IPR038501">
    <property type="entry name" value="Spore_GerAC_C_sf"/>
</dbReference>
<evidence type="ECO:0000259" key="8">
    <source>
        <dbReference type="Pfam" id="PF05504"/>
    </source>
</evidence>
<protein>
    <submittedName>
        <fullName evidence="10">Uncharacterized protein</fullName>
    </submittedName>
</protein>
<keyword evidence="7" id="KW-0449">Lipoprotein</keyword>
<reference evidence="10" key="1">
    <citation type="submission" date="2022-04" db="EMBL/GenBank/DDBJ databases">
        <authorList>
            <person name="Criscuolo A."/>
        </authorList>
    </citation>
    <scope>NUCLEOTIDE SEQUENCE</scope>
    <source>
        <strain evidence="10">CIP111895</strain>
    </source>
</reference>
<proteinExistence type="inferred from homology"/>